<dbReference type="Proteomes" id="UP000053237">
    <property type="component" value="Unassembled WGS sequence"/>
</dbReference>
<keyword evidence="3" id="KW-1185">Reference proteome</keyword>
<dbReference type="EMBL" id="CAIX01000525">
    <property type="protein sequence ID" value="CCI50491.1"/>
    <property type="molecule type" value="Genomic_DNA"/>
</dbReference>
<sequence length="398" mass="45266">MTKEVLCRYFFQQTLVEDKSDSWKHNCSSFLVSSDPTLMELRQKFPFVGEYHFRLQSTISGSEVAYIWLDLIDPAQKIRSFTSSDTIYIKVLQIAAVSDPAHDSDYLTKSFLESQELHNFFLSRPTNCSQVPNDVRNSHIDHTFPAKAVFDGVKNFTNKVMQSSVTQTLQKQSQKVWGKVVSSNFTVHNVSARPAAAALTQLVDLSIAASTSTHPNNMEHVRYLERLWIAGSDQQPFQLRGPSWSRLGFQTDDPFCEAKFLLQLQCMVYFLEVHHSSALSIINEQSARYKNDLPSYSLAFLALRIAQLLCDILMLQDQEFVTAERPYWCLFEDKVAFFELASIMFLAFDQSWRSQAHECPEIGAHLDGTANCALELLRRGPKSVASLVDIAHTLQILQ</sequence>
<feature type="domain" description="ELMO" evidence="1">
    <location>
        <begin position="219"/>
        <end position="377"/>
    </location>
</feature>
<name>A0A024GVR8_9STRA</name>
<dbReference type="InterPro" id="IPR006816">
    <property type="entry name" value="ELMO_dom"/>
</dbReference>
<gene>
    <name evidence="2" type="ORF">BN9_122990</name>
</gene>
<organism evidence="2 3">
    <name type="scientific">Albugo candida</name>
    <dbReference type="NCBI Taxonomy" id="65357"/>
    <lineage>
        <taxon>Eukaryota</taxon>
        <taxon>Sar</taxon>
        <taxon>Stramenopiles</taxon>
        <taxon>Oomycota</taxon>
        <taxon>Peronosporomycetes</taxon>
        <taxon>Albuginales</taxon>
        <taxon>Albuginaceae</taxon>
        <taxon>Albugo</taxon>
    </lineage>
</organism>
<dbReference type="Pfam" id="PF04727">
    <property type="entry name" value="ELMO_CED12"/>
    <property type="match status" value="1"/>
</dbReference>
<dbReference type="PANTHER" id="PTHR12771:SF56">
    <property type="entry name" value="CED-12"/>
    <property type="match status" value="1"/>
</dbReference>
<dbReference type="InParanoid" id="A0A024GVR8"/>
<protein>
    <recommendedName>
        <fullName evidence="1">ELMO domain-containing protein</fullName>
    </recommendedName>
</protein>
<proteinExistence type="predicted"/>
<accession>A0A024GVR8</accession>
<dbReference type="OrthoDB" id="67155at2759"/>
<dbReference type="PANTHER" id="PTHR12771">
    <property type="entry name" value="ENGULFMENT AND CELL MOTILITY"/>
    <property type="match status" value="1"/>
</dbReference>
<dbReference type="AlphaFoldDB" id="A0A024GVR8"/>
<evidence type="ECO:0000313" key="3">
    <source>
        <dbReference type="Proteomes" id="UP000053237"/>
    </source>
</evidence>
<dbReference type="InterPro" id="IPR050868">
    <property type="entry name" value="ELMO_domain-containing"/>
</dbReference>
<dbReference type="PROSITE" id="PS51335">
    <property type="entry name" value="ELMO"/>
    <property type="match status" value="1"/>
</dbReference>
<evidence type="ECO:0000259" key="1">
    <source>
        <dbReference type="PROSITE" id="PS51335"/>
    </source>
</evidence>
<reference evidence="2 3" key="1">
    <citation type="submission" date="2012-05" db="EMBL/GenBank/DDBJ databases">
        <title>Recombination and specialization in a pathogen metapopulation.</title>
        <authorList>
            <person name="Gardiner A."/>
            <person name="Kemen E."/>
            <person name="Schultz-Larsen T."/>
            <person name="MacLean D."/>
            <person name="Van Oosterhout C."/>
            <person name="Jones J.D.G."/>
        </authorList>
    </citation>
    <scope>NUCLEOTIDE SEQUENCE [LARGE SCALE GENOMIC DNA]</scope>
    <source>
        <strain evidence="2 3">Ac Nc2</strain>
    </source>
</reference>
<evidence type="ECO:0000313" key="2">
    <source>
        <dbReference type="EMBL" id="CCI50491.1"/>
    </source>
</evidence>
<comment type="caution">
    <text evidence="2">The sequence shown here is derived from an EMBL/GenBank/DDBJ whole genome shotgun (WGS) entry which is preliminary data.</text>
</comment>